<dbReference type="OrthoDB" id="10007757at2759"/>
<evidence type="ECO:0000313" key="4">
    <source>
        <dbReference type="Proteomes" id="UP000663828"/>
    </source>
</evidence>
<evidence type="ECO:0000256" key="1">
    <source>
        <dbReference type="SAM" id="SignalP"/>
    </source>
</evidence>
<keyword evidence="1" id="KW-0732">Signal</keyword>
<name>A0A815LUX6_ADIRI</name>
<protein>
    <submittedName>
        <fullName evidence="3">Uncharacterized protein</fullName>
    </submittedName>
</protein>
<proteinExistence type="predicted"/>
<gene>
    <name evidence="2" type="ORF">EDS130_LOCUS23811</name>
    <name evidence="3" type="ORF">XAT740_LOCUS34757</name>
</gene>
<organism evidence="3 4">
    <name type="scientific">Adineta ricciae</name>
    <name type="common">Rotifer</name>
    <dbReference type="NCBI Taxonomy" id="249248"/>
    <lineage>
        <taxon>Eukaryota</taxon>
        <taxon>Metazoa</taxon>
        <taxon>Spiralia</taxon>
        <taxon>Gnathifera</taxon>
        <taxon>Rotifera</taxon>
        <taxon>Eurotatoria</taxon>
        <taxon>Bdelloidea</taxon>
        <taxon>Adinetida</taxon>
        <taxon>Adinetidae</taxon>
        <taxon>Adineta</taxon>
    </lineage>
</organism>
<evidence type="ECO:0000313" key="3">
    <source>
        <dbReference type="EMBL" id="CAF1412636.1"/>
    </source>
</evidence>
<accession>A0A815LUX6</accession>
<feature type="chain" id="PRO_5036411966" evidence="1">
    <location>
        <begin position="21"/>
        <end position="231"/>
    </location>
</feature>
<feature type="signal peptide" evidence="1">
    <location>
        <begin position="1"/>
        <end position="20"/>
    </location>
</feature>
<dbReference type="EMBL" id="CAJNOR010003425">
    <property type="protein sequence ID" value="CAF1412636.1"/>
    <property type="molecule type" value="Genomic_DNA"/>
</dbReference>
<dbReference type="Proteomes" id="UP000663828">
    <property type="component" value="Unassembled WGS sequence"/>
</dbReference>
<dbReference type="AlphaFoldDB" id="A0A815LUX6"/>
<dbReference type="Proteomes" id="UP000663852">
    <property type="component" value="Unassembled WGS sequence"/>
</dbReference>
<sequence>MRKICFIIIVLVHCSAETQTLDPEAIVNVRIEGDENTIFEAFILSKVKTITTSSGGTHRCDGTNNNASAIPVPTMTSSLDIAVSQEGFTWDGTYSTLYDDYTIVRIGNTSRTSSKFWSTLVDYEFTQVGGCQQKVKHGQHLLFAFDGFNKAHFLKLETLNSIVQIGDSLTVLVTDGRTGEPIHSATVGGMLTNATGHAQVTFKNLGAQRLKAERSDSIRSNTLVIMVTARK</sequence>
<comment type="caution">
    <text evidence="3">The sequence shown here is derived from an EMBL/GenBank/DDBJ whole genome shotgun (WGS) entry which is preliminary data.</text>
</comment>
<evidence type="ECO:0000313" key="2">
    <source>
        <dbReference type="EMBL" id="CAF1173259.1"/>
    </source>
</evidence>
<keyword evidence="4" id="KW-1185">Reference proteome</keyword>
<reference evidence="3" key="1">
    <citation type="submission" date="2021-02" db="EMBL/GenBank/DDBJ databases">
        <authorList>
            <person name="Nowell W R."/>
        </authorList>
    </citation>
    <scope>NUCLEOTIDE SEQUENCE</scope>
</reference>
<dbReference type="EMBL" id="CAJNOJ010000132">
    <property type="protein sequence ID" value="CAF1173259.1"/>
    <property type="molecule type" value="Genomic_DNA"/>
</dbReference>